<dbReference type="EMBL" id="JAVRJZ010000012">
    <property type="protein sequence ID" value="KAK2715959.1"/>
    <property type="molecule type" value="Genomic_DNA"/>
</dbReference>
<keyword evidence="2" id="KW-1185">Reference proteome</keyword>
<sequence>MVPGSPGKGGGCGGVRGGPTVPNLLAKGHDMTKTTDTNDKGKLVPLSKTSAGYLGRRLAVALGNDYGKILPRIGPGGSLEVVPKNLDIANKILGIRDLTLNNIVIKFEMKPGNMLYSSRKGVLYVPRDLATPEELCKEIQQVEQVTKATVLNPHPTSRDGKPYTSYTIHVDFSQEIDFPTIIPIWSALTVVKQFIPKPLRCFKCQKFGHNSLNCWGKDTCGICGDNHPITACPELNKNRNEQKVRCANCNGQHTALSKECQDYKFRAAILKTSVTKGISFKDAVQAFTDTKGKTLHTPPPALNFENFPVLVHPSIPPEAKIQEPINKEVVLLREKIDQLTTVVSSLCSLIASSVKLSKSSKSEVQKILSSLKKSESFVSGNETDSEDDLSVDFEVVIPSPLDSDHFPVMSVLNFSAYRLQLMKSVSWKFRKESWPEWQREVDSDLTDVELPTSVEELNEKLTQVMVNASERVFGYVKLKRKSRNSTPGWNATCQKAYKKRNTARNKFRRNPTVTNKIEMNAKQAIFRKIVPQEIKNGWKTLIETKFTKTTSIKELWRNLESLHWTKVFLNIWHHDTQQNHCRHNTRENKTSERVSNCKHSSTTFYSKPTHYATYTGLP</sequence>
<gene>
    <name evidence="1" type="ORF">QYM36_010502</name>
</gene>
<name>A0AA88HXP1_ARTSF</name>
<organism evidence="1 2">
    <name type="scientific">Artemia franciscana</name>
    <name type="common">Brine shrimp</name>
    <name type="synonym">Artemia sanfranciscana</name>
    <dbReference type="NCBI Taxonomy" id="6661"/>
    <lineage>
        <taxon>Eukaryota</taxon>
        <taxon>Metazoa</taxon>
        <taxon>Ecdysozoa</taxon>
        <taxon>Arthropoda</taxon>
        <taxon>Crustacea</taxon>
        <taxon>Branchiopoda</taxon>
        <taxon>Anostraca</taxon>
        <taxon>Artemiidae</taxon>
        <taxon>Artemia</taxon>
    </lineage>
</organism>
<evidence type="ECO:0008006" key="3">
    <source>
        <dbReference type="Google" id="ProtNLM"/>
    </source>
</evidence>
<protein>
    <recommendedName>
        <fullName evidence="3">CCHC-type domain-containing protein</fullName>
    </recommendedName>
</protein>
<dbReference type="Proteomes" id="UP001187531">
    <property type="component" value="Unassembled WGS sequence"/>
</dbReference>
<reference evidence="1" key="1">
    <citation type="submission" date="2023-07" db="EMBL/GenBank/DDBJ databases">
        <title>Chromosome-level genome assembly of Artemia franciscana.</title>
        <authorList>
            <person name="Jo E."/>
        </authorList>
    </citation>
    <scope>NUCLEOTIDE SEQUENCE</scope>
    <source>
        <tissue evidence="1">Whole body</tissue>
    </source>
</reference>
<proteinExistence type="predicted"/>
<dbReference type="AlphaFoldDB" id="A0AA88HXP1"/>
<evidence type="ECO:0000313" key="1">
    <source>
        <dbReference type="EMBL" id="KAK2715959.1"/>
    </source>
</evidence>
<accession>A0AA88HXP1</accession>
<comment type="caution">
    <text evidence="1">The sequence shown here is derived from an EMBL/GenBank/DDBJ whole genome shotgun (WGS) entry which is preliminary data.</text>
</comment>
<evidence type="ECO:0000313" key="2">
    <source>
        <dbReference type="Proteomes" id="UP001187531"/>
    </source>
</evidence>